<evidence type="ECO:0008006" key="4">
    <source>
        <dbReference type="Google" id="ProtNLM"/>
    </source>
</evidence>
<sequence length="262" mass="25706">MPSAIYWRRRAVLLLLLALVALLVFWALRGGGGGGGGGSDNAGDDGNGGPAETITPGSPQPSESLIDERPGGREESTADEEDGSAGAGGGAGDGEADGAGEDAGAGAGGGGQQTDAGGSGGGAALDPAGLPACGPGDVTLSLRSEANAYGPEDEPELRLTAQNGSGAACALDFGLDRLTVTLSDAEDDLVWSSAHCPEGARSVPTAVPAGGTASHAISWDQRHSDADACGSPGRAADPGTYLAEATLDGYEVVQTSFLLEED</sequence>
<evidence type="ECO:0000313" key="3">
    <source>
        <dbReference type="Proteomes" id="UP001183420"/>
    </source>
</evidence>
<name>A0ABU2LW65_9ACTN</name>
<dbReference type="EMBL" id="JAVREM010000041">
    <property type="protein sequence ID" value="MDT0321513.1"/>
    <property type="molecule type" value="Genomic_DNA"/>
</dbReference>
<reference evidence="3" key="1">
    <citation type="submission" date="2023-07" db="EMBL/GenBank/DDBJ databases">
        <title>30 novel species of actinomycetes from the DSMZ collection.</title>
        <authorList>
            <person name="Nouioui I."/>
        </authorList>
    </citation>
    <scope>NUCLEOTIDE SEQUENCE [LARGE SCALE GENOMIC DNA]</scope>
    <source>
        <strain evidence="3">DSM 44918</strain>
    </source>
</reference>
<keyword evidence="3" id="KW-1185">Reference proteome</keyword>
<evidence type="ECO:0000313" key="2">
    <source>
        <dbReference type="EMBL" id="MDT0321513.1"/>
    </source>
</evidence>
<feature type="compositionally biased region" description="Gly residues" evidence="1">
    <location>
        <begin position="101"/>
        <end position="123"/>
    </location>
</feature>
<organism evidence="2 3">
    <name type="scientific">Streptomyces millisiae</name>
    <dbReference type="NCBI Taxonomy" id="3075542"/>
    <lineage>
        <taxon>Bacteria</taxon>
        <taxon>Bacillati</taxon>
        <taxon>Actinomycetota</taxon>
        <taxon>Actinomycetes</taxon>
        <taxon>Kitasatosporales</taxon>
        <taxon>Streptomycetaceae</taxon>
        <taxon>Streptomyces</taxon>
    </lineage>
</organism>
<evidence type="ECO:0000256" key="1">
    <source>
        <dbReference type="SAM" id="MobiDB-lite"/>
    </source>
</evidence>
<gene>
    <name evidence="2" type="ORF">RNC47_24595</name>
</gene>
<feature type="compositionally biased region" description="Basic and acidic residues" evidence="1">
    <location>
        <begin position="66"/>
        <end position="76"/>
    </location>
</feature>
<dbReference type="RefSeq" id="WP_311601734.1">
    <property type="nucleotide sequence ID" value="NZ_JAVREM010000041.1"/>
</dbReference>
<feature type="region of interest" description="Disordered" evidence="1">
    <location>
        <begin position="34"/>
        <end position="130"/>
    </location>
</feature>
<dbReference type="Proteomes" id="UP001183420">
    <property type="component" value="Unassembled WGS sequence"/>
</dbReference>
<proteinExistence type="predicted"/>
<protein>
    <recommendedName>
        <fullName evidence="4">DUF4232 domain-containing protein</fullName>
    </recommendedName>
</protein>
<accession>A0ABU2LW65</accession>
<comment type="caution">
    <text evidence="2">The sequence shown here is derived from an EMBL/GenBank/DDBJ whole genome shotgun (WGS) entry which is preliminary data.</text>
</comment>
<feature type="compositionally biased region" description="Gly residues" evidence="1">
    <location>
        <begin position="34"/>
        <end position="49"/>
    </location>
</feature>